<dbReference type="Proteomes" id="UP001243717">
    <property type="component" value="Unassembled WGS sequence"/>
</dbReference>
<evidence type="ECO:0000256" key="3">
    <source>
        <dbReference type="ARBA" id="ARBA00022989"/>
    </source>
</evidence>
<evidence type="ECO:0000256" key="1">
    <source>
        <dbReference type="ARBA" id="ARBA00022475"/>
    </source>
</evidence>
<keyword evidence="3 5" id="KW-1133">Transmembrane helix</keyword>
<feature type="transmembrane region" description="Helical" evidence="5">
    <location>
        <begin position="87"/>
        <end position="104"/>
    </location>
</feature>
<evidence type="ECO:0000313" key="8">
    <source>
        <dbReference type="Proteomes" id="UP001243717"/>
    </source>
</evidence>
<protein>
    <submittedName>
        <fullName evidence="7">DUF5698 domain-containing protein</fullName>
    </submittedName>
</protein>
<dbReference type="EMBL" id="JARXIC010000030">
    <property type="protein sequence ID" value="MDQ8195722.1"/>
    <property type="molecule type" value="Genomic_DNA"/>
</dbReference>
<dbReference type="NCBIfam" id="NF003191">
    <property type="entry name" value="PRK04164.1-2"/>
    <property type="match status" value="1"/>
</dbReference>
<evidence type="ECO:0000259" key="6">
    <source>
        <dbReference type="Pfam" id="PF18955"/>
    </source>
</evidence>
<evidence type="ECO:0000256" key="5">
    <source>
        <dbReference type="SAM" id="Phobius"/>
    </source>
</evidence>
<name>A0ABU1ALP4_9BACT</name>
<proteinExistence type="predicted"/>
<evidence type="ECO:0000256" key="2">
    <source>
        <dbReference type="ARBA" id="ARBA00022692"/>
    </source>
</evidence>
<dbReference type="PANTHER" id="PTHR40060:SF1">
    <property type="entry name" value="UPF0316 PROTEIN YEBE"/>
    <property type="match status" value="1"/>
</dbReference>
<accession>A0ABU1ALP4</accession>
<reference evidence="7 8" key="1">
    <citation type="submission" date="2023-04" db="EMBL/GenBank/DDBJ databases">
        <title>A novel bacteria isolated from coastal sediment.</title>
        <authorList>
            <person name="Liu X.-J."/>
            <person name="Du Z.-J."/>
        </authorList>
    </citation>
    <scope>NUCLEOTIDE SEQUENCE [LARGE SCALE GENOMIC DNA]</scope>
    <source>
        <strain evidence="7 8">SDUM461004</strain>
    </source>
</reference>
<feature type="transmembrane region" description="Helical" evidence="5">
    <location>
        <begin position="25"/>
        <end position="48"/>
    </location>
</feature>
<dbReference type="InterPro" id="IPR044035">
    <property type="entry name" value="DUF5698"/>
</dbReference>
<dbReference type="CDD" id="cd16381">
    <property type="entry name" value="YitT_C_like_1"/>
    <property type="match status" value="1"/>
</dbReference>
<feature type="transmembrane region" description="Helical" evidence="5">
    <location>
        <begin position="55"/>
        <end position="81"/>
    </location>
</feature>
<feature type="domain" description="DUF5698" evidence="6">
    <location>
        <begin position="44"/>
        <end position="102"/>
    </location>
</feature>
<keyword evidence="8" id="KW-1185">Reference proteome</keyword>
<comment type="caution">
    <text evidence="7">The sequence shown here is derived from an EMBL/GenBank/DDBJ whole genome shotgun (WGS) entry which is preliminary data.</text>
</comment>
<gene>
    <name evidence="7" type="ORF">QEH59_14905</name>
</gene>
<organism evidence="7 8">
    <name type="scientific">Thalassobacterium sedimentorum</name>
    <dbReference type="NCBI Taxonomy" id="3041258"/>
    <lineage>
        <taxon>Bacteria</taxon>
        <taxon>Pseudomonadati</taxon>
        <taxon>Verrucomicrobiota</taxon>
        <taxon>Opitutia</taxon>
        <taxon>Puniceicoccales</taxon>
        <taxon>Coraliomargaritaceae</taxon>
        <taxon>Thalassobacterium</taxon>
    </lineage>
</organism>
<keyword evidence="1" id="KW-1003">Cell membrane</keyword>
<keyword evidence="2 5" id="KW-0812">Transmembrane</keyword>
<keyword evidence="4 5" id="KW-0472">Membrane</keyword>
<evidence type="ECO:0000313" key="7">
    <source>
        <dbReference type="EMBL" id="MDQ8195722.1"/>
    </source>
</evidence>
<dbReference type="InterPro" id="IPR022930">
    <property type="entry name" value="UPF0316"/>
</dbReference>
<evidence type="ECO:0000256" key="4">
    <source>
        <dbReference type="ARBA" id="ARBA00023136"/>
    </source>
</evidence>
<dbReference type="Pfam" id="PF18955">
    <property type="entry name" value="DUF5698"/>
    <property type="match status" value="1"/>
</dbReference>
<dbReference type="PANTHER" id="PTHR40060">
    <property type="entry name" value="UPF0316 PROTEIN YEBE"/>
    <property type="match status" value="1"/>
</dbReference>
<sequence length="207" mass="22569">MALGSRELIGLSSCDMELDFNDLPFGLLALVVFFSRVLDVSIGTIRMIATVQGRIYLAFVLGLFEVTIWLIVIATVVNTVLARPWLLIFYALGFSTGNVVGIILERRLALGHAVLRVITGKNAEGIKQALTAGGFRVTQFEGVGAFGPVSELQIVCERRLLTQALQLVQTVDPEVFYLCETPTRVRRFGHQMGGADSTVAGGIIKRK</sequence>